<name>A0A8T2AC83_9BRAS</name>
<keyword evidence="2" id="KW-1185">Reference proteome</keyword>
<evidence type="ECO:0000313" key="2">
    <source>
        <dbReference type="Proteomes" id="UP000694240"/>
    </source>
</evidence>
<evidence type="ECO:0000313" key="1">
    <source>
        <dbReference type="EMBL" id="KAG7569949.1"/>
    </source>
</evidence>
<accession>A0A8T2AC83</accession>
<protein>
    <submittedName>
        <fullName evidence="1">Uncharacterized protein</fullName>
    </submittedName>
</protein>
<reference evidence="1 2" key="1">
    <citation type="submission" date="2020-12" db="EMBL/GenBank/DDBJ databases">
        <title>Concerted genomic and epigenomic changes stabilize Arabidopsis allopolyploids.</title>
        <authorList>
            <person name="Chen Z."/>
        </authorList>
    </citation>
    <scope>NUCLEOTIDE SEQUENCE [LARGE SCALE GENOMIC DNA]</scope>
    <source>
        <strain evidence="1">Allo738</strain>
        <tissue evidence="1">Leaf</tissue>
    </source>
</reference>
<dbReference type="AlphaFoldDB" id="A0A8T2AC83"/>
<organism evidence="1 2">
    <name type="scientific">Arabidopsis thaliana x Arabidopsis arenosa</name>
    <dbReference type="NCBI Taxonomy" id="1240361"/>
    <lineage>
        <taxon>Eukaryota</taxon>
        <taxon>Viridiplantae</taxon>
        <taxon>Streptophyta</taxon>
        <taxon>Embryophyta</taxon>
        <taxon>Tracheophyta</taxon>
        <taxon>Spermatophyta</taxon>
        <taxon>Magnoliopsida</taxon>
        <taxon>eudicotyledons</taxon>
        <taxon>Gunneridae</taxon>
        <taxon>Pentapetalae</taxon>
        <taxon>rosids</taxon>
        <taxon>malvids</taxon>
        <taxon>Brassicales</taxon>
        <taxon>Brassicaceae</taxon>
        <taxon>Camelineae</taxon>
        <taxon>Arabidopsis</taxon>
    </lineage>
</organism>
<dbReference type="Proteomes" id="UP000694240">
    <property type="component" value="Chromosome 9"/>
</dbReference>
<sequence length="98" mass="11629">MRTETEMTRVMMLKASMETYKSPEETISPLRFDFRLLSLSFSEKKEIHHLLSPLIFFLVKDFQGQDSGEFSEKRCQSCATMAAKETREEEEEKRKKQR</sequence>
<gene>
    <name evidence="1" type="ORF">ISN45_Aa04g026020</name>
</gene>
<proteinExistence type="predicted"/>
<dbReference type="EMBL" id="JAEFBK010000009">
    <property type="protein sequence ID" value="KAG7569949.1"/>
    <property type="molecule type" value="Genomic_DNA"/>
</dbReference>
<comment type="caution">
    <text evidence="1">The sequence shown here is derived from an EMBL/GenBank/DDBJ whole genome shotgun (WGS) entry which is preliminary data.</text>
</comment>